<dbReference type="RefSeq" id="WP_099141202.1">
    <property type="nucleotide sequence ID" value="NZ_CAWNOR010000097.1"/>
</dbReference>
<keyword evidence="8" id="KW-1278">Translocase</keyword>
<dbReference type="GO" id="GO:0046872">
    <property type="term" value="F:metal ion binding"/>
    <property type="evidence" value="ECO:0007669"/>
    <property type="project" value="UniProtKB-KW"/>
</dbReference>
<dbReference type="PROSITE" id="PS00198">
    <property type="entry name" value="4FE4S_FER_1"/>
    <property type="match status" value="2"/>
</dbReference>
<dbReference type="Pfam" id="PF10531">
    <property type="entry name" value="SLBB"/>
    <property type="match status" value="1"/>
</dbReference>
<feature type="binding site" evidence="8">
    <location>
        <position position="422"/>
    </location>
    <ligand>
        <name>[4Fe-4S] cluster</name>
        <dbReference type="ChEBI" id="CHEBI:49883"/>
        <label>2</label>
    </ligand>
</feature>
<dbReference type="Pfam" id="PF12838">
    <property type="entry name" value="Fer4_7"/>
    <property type="match status" value="1"/>
</dbReference>
<evidence type="ECO:0000256" key="6">
    <source>
        <dbReference type="ARBA" id="ARBA00023004"/>
    </source>
</evidence>
<feature type="domain" description="4Fe-4S ferredoxin-type" evidence="10">
    <location>
        <begin position="368"/>
        <end position="397"/>
    </location>
</feature>
<feature type="region of interest" description="Disordered" evidence="9">
    <location>
        <begin position="523"/>
        <end position="786"/>
    </location>
</feature>
<reference evidence="11 12" key="1">
    <citation type="journal article" date="2017" name="Nat. Microbiol.">
        <title>Natural product diversity associated with the nematode symbionts Photorhabdus and Xenorhabdus.</title>
        <authorList>
            <person name="Tobias N.J."/>
            <person name="Wolff H."/>
            <person name="Djahanschiri B."/>
            <person name="Grundmann F."/>
            <person name="Kronenwerth M."/>
            <person name="Shi Y.M."/>
            <person name="Simonyi S."/>
            <person name="Grun P."/>
            <person name="Shapiro-Ilan D."/>
            <person name="Pidot S.J."/>
            <person name="Stinear T.P."/>
            <person name="Ebersberger I."/>
            <person name="Bode H.B."/>
        </authorList>
    </citation>
    <scope>NUCLEOTIDE SEQUENCE [LARGE SCALE GENOMIC DNA]</scope>
    <source>
        <strain evidence="11 12">DSM 17907</strain>
    </source>
</reference>
<evidence type="ECO:0000256" key="4">
    <source>
        <dbReference type="ARBA" id="ARBA00022737"/>
    </source>
</evidence>
<feature type="binding site" evidence="8">
    <location>
        <position position="416"/>
    </location>
    <ligand>
        <name>[4Fe-4S] cluster</name>
        <dbReference type="ChEBI" id="CHEBI:49883"/>
        <label>2</label>
    </ligand>
</feature>
<comment type="subcellular location">
    <subcellularLocation>
        <location evidence="8">Cell inner membrane</location>
        <topology evidence="8">Peripheral membrane protein</topology>
    </subcellularLocation>
</comment>
<dbReference type="Pfam" id="PF13375">
    <property type="entry name" value="RnfC_N"/>
    <property type="match status" value="1"/>
</dbReference>
<feature type="binding site" evidence="8">
    <location>
        <position position="387"/>
    </location>
    <ligand>
        <name>[4Fe-4S] cluster</name>
        <dbReference type="ChEBI" id="CHEBI:49883"/>
        <label>2</label>
    </ligand>
</feature>
<dbReference type="EMBL" id="NJCX01000006">
    <property type="protein sequence ID" value="PHM74200.1"/>
    <property type="molecule type" value="Genomic_DNA"/>
</dbReference>
<comment type="subunit">
    <text evidence="8">The complex is composed of six subunits: RnfA, RnfB, RnfC, RnfD, RnfE and RnfG.</text>
</comment>
<keyword evidence="8" id="KW-0472">Membrane</keyword>
<dbReference type="EC" id="7.-.-.-" evidence="8"/>
<keyword evidence="7 8" id="KW-0411">Iron-sulfur</keyword>
<feature type="compositionally biased region" description="Basic and acidic residues" evidence="9">
    <location>
        <begin position="711"/>
        <end position="720"/>
    </location>
</feature>
<dbReference type="InterPro" id="IPR010208">
    <property type="entry name" value="Ion_transpt_RnfC/RsxC"/>
</dbReference>
<dbReference type="InterPro" id="IPR011538">
    <property type="entry name" value="Nuo51_FMN-bd"/>
</dbReference>
<keyword evidence="3 8" id="KW-0479">Metal-binding</keyword>
<dbReference type="PROSITE" id="PS51379">
    <property type="entry name" value="4FE4S_FER_2"/>
    <property type="match status" value="2"/>
</dbReference>
<feature type="domain" description="4Fe-4S ferredoxin-type" evidence="10">
    <location>
        <begin position="407"/>
        <end position="436"/>
    </location>
</feature>
<dbReference type="HAMAP" id="MF_00461">
    <property type="entry name" value="RsxC_RnfC"/>
    <property type="match status" value="1"/>
</dbReference>
<keyword evidence="12" id="KW-1185">Reference proteome</keyword>
<evidence type="ECO:0000256" key="7">
    <source>
        <dbReference type="ARBA" id="ARBA00023014"/>
    </source>
</evidence>
<feature type="binding site" evidence="8">
    <location>
        <position position="426"/>
    </location>
    <ligand>
        <name>[4Fe-4S] cluster</name>
        <dbReference type="ChEBI" id="CHEBI:49883"/>
        <label>1</label>
    </ligand>
</feature>
<dbReference type="Gene3D" id="3.30.70.20">
    <property type="match status" value="1"/>
</dbReference>
<comment type="cofactor">
    <cofactor evidence="8">
        <name>[4Fe-4S] cluster</name>
        <dbReference type="ChEBI" id="CHEBI:49883"/>
    </cofactor>
    <text evidence="8">Binds 2 [4Fe-4S] clusters per subunit.</text>
</comment>
<feature type="compositionally biased region" description="Basic and acidic residues" evidence="9">
    <location>
        <begin position="750"/>
        <end position="759"/>
    </location>
</feature>
<keyword evidence="6 8" id="KW-0408">Iron</keyword>
<feature type="binding site" evidence="8">
    <location>
        <position position="377"/>
    </location>
    <ligand>
        <name>[4Fe-4S] cluster</name>
        <dbReference type="ChEBI" id="CHEBI:49883"/>
        <label>1</label>
    </ligand>
</feature>
<keyword evidence="8" id="KW-1003">Cell membrane</keyword>
<keyword evidence="4 8" id="KW-0677">Repeat</keyword>
<evidence type="ECO:0000256" key="2">
    <source>
        <dbReference type="ARBA" id="ARBA00022485"/>
    </source>
</evidence>
<dbReference type="InterPro" id="IPR017896">
    <property type="entry name" value="4Fe4S_Fe-S-bd"/>
</dbReference>
<keyword evidence="2 8" id="KW-0004">4Fe-4S</keyword>
<dbReference type="Pfam" id="PF01512">
    <property type="entry name" value="Complex1_51K"/>
    <property type="match status" value="1"/>
</dbReference>
<dbReference type="InterPro" id="IPR026902">
    <property type="entry name" value="RnfC_N"/>
</dbReference>
<feature type="binding site" evidence="8">
    <location>
        <position position="380"/>
    </location>
    <ligand>
        <name>[4Fe-4S] cluster</name>
        <dbReference type="ChEBI" id="CHEBI:49883"/>
        <label>1</label>
    </ligand>
</feature>
<feature type="compositionally biased region" description="Basic and acidic residues" evidence="9">
    <location>
        <begin position="532"/>
        <end position="541"/>
    </location>
</feature>
<comment type="caution">
    <text evidence="11">The sequence shown here is derived from an EMBL/GenBank/DDBJ whole genome shotgun (WGS) entry which is preliminary data.</text>
</comment>
<feature type="compositionally biased region" description="Basic and acidic residues" evidence="9">
    <location>
        <begin position="672"/>
        <end position="681"/>
    </location>
</feature>
<dbReference type="Gene3D" id="3.40.50.11540">
    <property type="entry name" value="NADH-ubiquinone oxidoreductase 51kDa subunit"/>
    <property type="match status" value="1"/>
</dbReference>
<dbReference type="GO" id="GO:0009055">
    <property type="term" value="F:electron transfer activity"/>
    <property type="evidence" value="ECO:0007669"/>
    <property type="project" value="InterPro"/>
</dbReference>
<dbReference type="NCBIfam" id="TIGR01945">
    <property type="entry name" value="rnfC"/>
    <property type="match status" value="1"/>
</dbReference>
<name>A0A2D0LEV9_9GAMM</name>
<feature type="compositionally biased region" description="Low complexity" evidence="9">
    <location>
        <begin position="721"/>
        <end position="740"/>
    </location>
</feature>
<proteinExistence type="inferred from homology"/>
<dbReference type="GO" id="GO:0022900">
    <property type="term" value="P:electron transport chain"/>
    <property type="evidence" value="ECO:0007669"/>
    <property type="project" value="UniProtKB-UniRule"/>
</dbReference>
<dbReference type="InterPro" id="IPR017900">
    <property type="entry name" value="4Fe4S_Fe_S_CS"/>
</dbReference>
<feature type="compositionally biased region" description="Low complexity" evidence="9">
    <location>
        <begin position="604"/>
        <end position="623"/>
    </location>
</feature>
<comment type="similarity">
    <text evidence="8">Belongs to the 4Fe4S bacterial-type ferredoxin family. RnfC subfamily.</text>
</comment>
<evidence type="ECO:0000259" key="10">
    <source>
        <dbReference type="PROSITE" id="PS51379"/>
    </source>
</evidence>
<dbReference type="InterPro" id="IPR037225">
    <property type="entry name" value="Nuo51_FMN-bd_sf"/>
</dbReference>
<dbReference type="PANTHER" id="PTHR43034:SF2">
    <property type="entry name" value="ION-TRANSLOCATING OXIDOREDUCTASE COMPLEX SUBUNIT C"/>
    <property type="match status" value="1"/>
</dbReference>
<comment type="function">
    <text evidence="8">Part of a membrane-bound complex that couples electron transfer with translocation of ions across the membrane.</text>
</comment>
<gene>
    <name evidence="8" type="primary">rnfC</name>
    <name evidence="11" type="ORF">Xkoz_01086</name>
</gene>
<dbReference type="OrthoDB" id="9767754at2"/>
<evidence type="ECO:0000256" key="1">
    <source>
        <dbReference type="ARBA" id="ARBA00022448"/>
    </source>
</evidence>
<dbReference type="NCBIfam" id="NF003454">
    <property type="entry name" value="PRK05035.1"/>
    <property type="match status" value="1"/>
</dbReference>
<sequence length="786" mass="84381">MFNLFNLLNKNKIWDFEGGIHPPEMKLQSSCTPLRHAPLPDELIIPLQQHLGPEGELLVKVGDKVLKGQTLTFGMGRTVPIHASTSGTIIAIEPCVTAHPSGLKELCVRLRPDGKDQWGERNHVADYTTLDANEILKRIHQAGIAGLGGAGFPTETKLKGGRHNLKTLIINAAECEPYITADDRLMQEHAEEVIAGIRILMHLLNPKQVLIGIEDNKPAAISALHTVLNGDKSIIVRVIPTKYPSGGAKQLTKILTGKEVPSGGRSSDIGVLMQNVGTVVAIKRAIIDGEPLIERVVTLTGECVTSPGNFWTRLGTPVQFLLQQAGFNPGSEQMVIMGGPLMGFTLPDLHVPIVKISNCILAPSIQEMEPKVIEDACIRCGLCVNACPAGLLPQQLYWFSRGQEHEKAKNHHLFDCIECGACAYVCPSNIPLVQYYRQEKAEIRAIEAEAYRSAEAKIRFEAKQARMEREKLAREDRHKKAAVQINNSDISAVQAALARVKEKQGNTGESIVVQAGQLPDNAAATAARKARKEQLRARQAEKPVTPNPDIETSTSVQGSDDPRKAALAAAIARAKAKKTAQSQPEPAPPQVVAEKPEETDPRKAAVAAAIARAKAKKAAQSQPEPAPPQVAAEKPEETDPRKAAVAAAIVRAKAKKAAQSQPEPAPPQVVAEKPEETDPRKAAVAAAIARAKAKKAAQSQPEPAPPQVVAEKPEETDPRKAAVAAAIARAKAKKAAQSQPEPAPPQVVAEKPEETDPRKAAVAAAIARAKAKKAAQSQEEQKITTE</sequence>
<dbReference type="GO" id="GO:0051539">
    <property type="term" value="F:4 iron, 4 sulfur cluster binding"/>
    <property type="evidence" value="ECO:0007669"/>
    <property type="project" value="UniProtKB-KW"/>
</dbReference>
<evidence type="ECO:0000256" key="9">
    <source>
        <dbReference type="SAM" id="MobiDB-lite"/>
    </source>
</evidence>
<evidence type="ECO:0000313" key="11">
    <source>
        <dbReference type="EMBL" id="PHM74200.1"/>
    </source>
</evidence>
<evidence type="ECO:0000256" key="3">
    <source>
        <dbReference type="ARBA" id="ARBA00022723"/>
    </source>
</evidence>
<feature type="binding site" evidence="8">
    <location>
        <position position="419"/>
    </location>
    <ligand>
        <name>[4Fe-4S] cluster</name>
        <dbReference type="ChEBI" id="CHEBI:49883"/>
        <label>2</label>
    </ligand>
</feature>
<feature type="compositionally biased region" description="Basic and acidic residues" evidence="9">
    <location>
        <begin position="633"/>
        <end position="642"/>
    </location>
</feature>
<feature type="compositionally biased region" description="Basic and acidic residues" evidence="9">
    <location>
        <begin position="594"/>
        <end position="603"/>
    </location>
</feature>
<evidence type="ECO:0000313" key="12">
    <source>
        <dbReference type="Proteomes" id="UP000221101"/>
    </source>
</evidence>
<feature type="compositionally biased region" description="Low complexity" evidence="9">
    <location>
        <begin position="682"/>
        <end position="701"/>
    </location>
</feature>
<protein>
    <recommendedName>
        <fullName evidence="8">Ion-translocating oxidoreductase complex subunit C</fullName>
        <ecNumber evidence="8">7.-.-.-</ecNumber>
    </recommendedName>
    <alternativeName>
        <fullName evidence="8">Rnf electron transport complex subunit C</fullName>
    </alternativeName>
</protein>
<feature type="binding site" evidence="8">
    <location>
        <position position="383"/>
    </location>
    <ligand>
        <name>[4Fe-4S] cluster</name>
        <dbReference type="ChEBI" id="CHEBI:49883"/>
        <label>1</label>
    </ligand>
</feature>
<feature type="compositionally biased region" description="Low complexity" evidence="9">
    <location>
        <begin position="643"/>
        <end position="662"/>
    </location>
</feature>
<evidence type="ECO:0000256" key="8">
    <source>
        <dbReference type="HAMAP-Rule" id="MF_00461"/>
    </source>
</evidence>
<dbReference type="AlphaFoldDB" id="A0A2D0LEV9"/>
<evidence type="ECO:0000256" key="5">
    <source>
        <dbReference type="ARBA" id="ARBA00022982"/>
    </source>
</evidence>
<dbReference type="PANTHER" id="PTHR43034">
    <property type="entry name" value="ION-TRANSLOCATING OXIDOREDUCTASE COMPLEX SUBUNIT C"/>
    <property type="match status" value="1"/>
</dbReference>
<dbReference type="InterPro" id="IPR019554">
    <property type="entry name" value="Soluble_ligand-bd"/>
</dbReference>
<accession>A0A2D0LEV9</accession>
<dbReference type="Proteomes" id="UP000221101">
    <property type="component" value="Unassembled WGS sequence"/>
</dbReference>
<dbReference type="SUPFAM" id="SSF142019">
    <property type="entry name" value="Nqo1 FMN-binding domain-like"/>
    <property type="match status" value="1"/>
</dbReference>
<keyword evidence="8" id="KW-0997">Cell inner membrane</keyword>
<keyword evidence="1 8" id="KW-0813">Transport</keyword>
<dbReference type="GO" id="GO:0005886">
    <property type="term" value="C:plasma membrane"/>
    <property type="evidence" value="ECO:0007669"/>
    <property type="project" value="UniProtKB-SubCell"/>
</dbReference>
<organism evidence="11 12">
    <name type="scientific">Xenorhabdus kozodoii</name>
    <dbReference type="NCBI Taxonomy" id="351676"/>
    <lineage>
        <taxon>Bacteria</taxon>
        <taxon>Pseudomonadati</taxon>
        <taxon>Pseudomonadota</taxon>
        <taxon>Gammaproteobacteria</taxon>
        <taxon>Enterobacterales</taxon>
        <taxon>Morganellaceae</taxon>
        <taxon>Xenorhabdus</taxon>
    </lineage>
</organism>
<dbReference type="SUPFAM" id="SSF46548">
    <property type="entry name" value="alpha-helical ferredoxin"/>
    <property type="match status" value="1"/>
</dbReference>
<keyword evidence="5 8" id="KW-0249">Electron transport</keyword>